<comment type="caution">
    <text evidence="1">The sequence shown here is derived from an EMBL/GenBank/DDBJ whole genome shotgun (WGS) entry which is preliminary data.</text>
</comment>
<dbReference type="Gene3D" id="3.30.70.120">
    <property type="match status" value="1"/>
</dbReference>
<dbReference type="Proteomes" id="UP000632659">
    <property type="component" value="Unassembled WGS sequence"/>
</dbReference>
<dbReference type="Pfam" id="PF06153">
    <property type="entry name" value="CdAMP_rec"/>
    <property type="match status" value="1"/>
</dbReference>
<dbReference type="InterPro" id="IPR011322">
    <property type="entry name" value="N-reg_PII-like_a/b"/>
</dbReference>
<dbReference type="PANTHER" id="PTHR38456">
    <property type="entry name" value="CYCLIC DI-AMP RECEPTOR A"/>
    <property type="match status" value="1"/>
</dbReference>
<evidence type="ECO:0000313" key="1">
    <source>
        <dbReference type="EMBL" id="MBC8611244.1"/>
    </source>
</evidence>
<dbReference type="PANTHER" id="PTHR38456:SF1">
    <property type="entry name" value="CYCLIC DI-AMP RECEPTOR A"/>
    <property type="match status" value="1"/>
</dbReference>
<dbReference type="OrthoDB" id="9794275at2"/>
<dbReference type="InterPro" id="IPR010375">
    <property type="entry name" value="CdAMP_rec"/>
</dbReference>
<dbReference type="AlphaFoldDB" id="A0A8J6TQJ3"/>
<keyword evidence="1" id="KW-0675">Receptor</keyword>
<dbReference type="EMBL" id="JACRTL010000004">
    <property type="protein sequence ID" value="MBC8611244.1"/>
    <property type="molecule type" value="Genomic_DNA"/>
</dbReference>
<accession>A0A8J6TQJ3</accession>
<sequence length="107" mass="11617">MKLIYAIVSDDDSTVVSKQLTKSGFFATKLASTGGFLMSGNTTFMICTDDDKVEEAIDVIKTNSKKRKQMVPSSATYGLGSYTPFPVEVTVGGATIFVTNVERFEKI</sequence>
<proteinExistence type="predicted"/>
<dbReference type="InterPro" id="IPR015867">
    <property type="entry name" value="N-reg_PII/ATP_PRibTrfase_C"/>
</dbReference>
<dbReference type="SUPFAM" id="SSF54913">
    <property type="entry name" value="GlnB-like"/>
    <property type="match status" value="1"/>
</dbReference>
<organism evidence="1 2">
    <name type="scientific">Massiliimalia timonensis</name>
    <dbReference type="NCBI Taxonomy" id="1987501"/>
    <lineage>
        <taxon>Bacteria</taxon>
        <taxon>Bacillati</taxon>
        <taxon>Bacillota</taxon>
        <taxon>Clostridia</taxon>
        <taxon>Eubacteriales</taxon>
        <taxon>Oscillospiraceae</taxon>
        <taxon>Massiliimalia</taxon>
    </lineage>
</organism>
<reference evidence="1" key="1">
    <citation type="submission" date="2020-08" db="EMBL/GenBank/DDBJ databases">
        <title>Genome public.</title>
        <authorList>
            <person name="Liu C."/>
            <person name="Sun Q."/>
        </authorList>
    </citation>
    <scope>NUCLEOTIDE SEQUENCE</scope>
    <source>
        <strain evidence="1">NSJ-15</strain>
    </source>
</reference>
<protein>
    <submittedName>
        <fullName evidence="1">Cyclic-di-AMP receptor</fullName>
    </submittedName>
</protein>
<gene>
    <name evidence="1" type="ORF">H8702_08970</name>
</gene>
<evidence type="ECO:0000313" key="2">
    <source>
        <dbReference type="Proteomes" id="UP000632659"/>
    </source>
</evidence>
<name>A0A8J6TQJ3_9FIRM</name>
<dbReference type="RefSeq" id="WP_093988929.1">
    <property type="nucleotide sequence ID" value="NZ_FYDD01000003.1"/>
</dbReference>
<keyword evidence="2" id="KW-1185">Reference proteome</keyword>